<keyword evidence="1" id="KW-0256">Endoplasmic reticulum</keyword>
<dbReference type="Proteomes" id="UP000186922">
    <property type="component" value="Unassembled WGS sequence"/>
</dbReference>
<feature type="domain" description="Gelsolin-like" evidence="2">
    <location>
        <begin position="53"/>
        <end position="139"/>
    </location>
</feature>
<reference evidence="3 4" key="1">
    <citation type="journal article" date="2016" name="Nat. Commun.">
        <title>Extremotolerant tardigrade genome and improved radiotolerance of human cultured cells by tardigrade-unique protein.</title>
        <authorList>
            <person name="Hashimoto T."/>
            <person name="Horikawa D.D."/>
            <person name="Saito Y."/>
            <person name="Kuwahara H."/>
            <person name="Kozuka-Hata H."/>
            <person name="Shin-I T."/>
            <person name="Minakuchi Y."/>
            <person name="Ohishi K."/>
            <person name="Motoyama A."/>
            <person name="Aizu T."/>
            <person name="Enomoto A."/>
            <person name="Kondo K."/>
            <person name="Tanaka S."/>
            <person name="Hara Y."/>
            <person name="Koshikawa S."/>
            <person name="Sagara H."/>
            <person name="Miura T."/>
            <person name="Yokobori S."/>
            <person name="Miyagawa K."/>
            <person name="Suzuki Y."/>
            <person name="Kubo T."/>
            <person name="Oyama M."/>
            <person name="Kohara Y."/>
            <person name="Fujiyama A."/>
            <person name="Arakawa K."/>
            <person name="Katayama T."/>
            <person name="Toyoda A."/>
            <person name="Kunieda T."/>
        </authorList>
    </citation>
    <scope>NUCLEOTIDE SEQUENCE [LARGE SCALE GENOMIC DNA]</scope>
    <source>
        <strain evidence="3 4">YOKOZUNA-1</strain>
    </source>
</reference>
<protein>
    <recommendedName>
        <fullName evidence="1">Protein transport protein SEC23</fullName>
    </recommendedName>
</protein>
<gene>
    <name evidence="3" type="primary">RvY_15612-1</name>
    <name evidence="3" type="synonym">RvY_15612.1</name>
    <name evidence="3" type="ORF">RvY_15612</name>
</gene>
<proteinExistence type="inferred from homology"/>
<dbReference type="Gene3D" id="1.20.120.730">
    <property type="entry name" value="Sec23/Sec24 helical domain"/>
    <property type="match status" value="1"/>
</dbReference>
<evidence type="ECO:0000313" key="4">
    <source>
        <dbReference type="Proteomes" id="UP000186922"/>
    </source>
</evidence>
<dbReference type="FunFam" id="3.40.20.10:FF:000003">
    <property type="entry name" value="Protein transport protein SEC23"/>
    <property type="match status" value="1"/>
</dbReference>
<dbReference type="InterPro" id="IPR037364">
    <property type="entry name" value="Sec23"/>
</dbReference>
<dbReference type="GO" id="GO:0005096">
    <property type="term" value="F:GTPase activator activity"/>
    <property type="evidence" value="ECO:0007669"/>
    <property type="project" value="TreeGrafter"/>
</dbReference>
<keyword evidence="1" id="KW-0931">ER-Golgi transport</keyword>
<dbReference type="STRING" id="947166.A0A1D1VVJ0"/>
<dbReference type="GO" id="GO:0070971">
    <property type="term" value="C:endoplasmic reticulum exit site"/>
    <property type="evidence" value="ECO:0007669"/>
    <property type="project" value="TreeGrafter"/>
</dbReference>
<name>A0A1D1VVJ0_RAMVA</name>
<evidence type="ECO:0000259" key="2">
    <source>
        <dbReference type="Pfam" id="PF00626"/>
    </source>
</evidence>
<dbReference type="PANTHER" id="PTHR11141:SF0">
    <property type="entry name" value="PROTEIN TRANSPORT PROTEIN SEC23"/>
    <property type="match status" value="1"/>
</dbReference>
<dbReference type="InterPro" id="IPR036175">
    <property type="entry name" value="Sec23/24_helical_dom_sf"/>
</dbReference>
<dbReference type="InterPro" id="IPR029006">
    <property type="entry name" value="ADF-H/Gelsolin-like_dom_sf"/>
</dbReference>
<dbReference type="Pfam" id="PF00626">
    <property type="entry name" value="Gelsolin"/>
    <property type="match status" value="1"/>
</dbReference>
<dbReference type="InterPro" id="IPR007123">
    <property type="entry name" value="Gelsolin-like_dom"/>
</dbReference>
<keyword evidence="1" id="KW-0968">Cytoplasmic vesicle</keyword>
<keyword evidence="1" id="KW-0479">Metal-binding</keyword>
<sequence>MIFHLRRSQLLQLSNTSPDESAFYRHCLSKQDVTSSLIMIQPVLYAYSLRGPPSLVTLDSRSLQPDRILLLDTFFHIVIYRGQTIMQWIQAGYDRMAEYANLAHLIQAPVEDAQLILSTRFPMPRYVVTEQDGSQARFLLSKVNPSQTQSSHAFAWSYGQSPDTTSVLTEDVSLQVFIEHLRKLAVSSSL</sequence>
<accession>A0A1D1VVJ0</accession>
<dbReference type="InterPro" id="IPR037550">
    <property type="entry name" value="Sec23_C"/>
</dbReference>
<dbReference type="GO" id="GO:0006886">
    <property type="term" value="P:intracellular protein transport"/>
    <property type="evidence" value="ECO:0007669"/>
    <property type="project" value="InterPro"/>
</dbReference>
<keyword evidence="1" id="KW-0963">Cytoplasm</keyword>
<dbReference type="GO" id="GO:0005789">
    <property type="term" value="C:endoplasmic reticulum membrane"/>
    <property type="evidence" value="ECO:0007669"/>
    <property type="project" value="UniProtKB-SubCell"/>
</dbReference>
<dbReference type="GO" id="GO:0030127">
    <property type="term" value="C:COPII vesicle coat"/>
    <property type="evidence" value="ECO:0007669"/>
    <property type="project" value="InterPro"/>
</dbReference>
<comment type="similarity">
    <text evidence="1">Belongs to the SEC23/SEC24 family. SEC23 subfamily.</text>
</comment>
<dbReference type="InterPro" id="IPR036180">
    <property type="entry name" value="Gelsolin-like_dom_sf"/>
</dbReference>
<dbReference type="PANTHER" id="PTHR11141">
    <property type="entry name" value="PROTEIN TRANSPORT PROTEIN SEC23"/>
    <property type="match status" value="1"/>
</dbReference>
<comment type="caution">
    <text evidence="3">The sequence shown here is derived from an EMBL/GenBank/DDBJ whole genome shotgun (WGS) entry which is preliminary data.</text>
</comment>
<evidence type="ECO:0000256" key="1">
    <source>
        <dbReference type="RuleBase" id="RU365030"/>
    </source>
</evidence>
<dbReference type="OrthoDB" id="10256289at2759"/>
<keyword evidence="1" id="KW-0653">Protein transport</keyword>
<dbReference type="GO" id="GO:0046872">
    <property type="term" value="F:metal ion binding"/>
    <property type="evidence" value="ECO:0007669"/>
    <property type="project" value="UniProtKB-KW"/>
</dbReference>
<keyword evidence="1" id="KW-0472">Membrane</keyword>
<keyword evidence="1" id="KW-0862">Zinc</keyword>
<dbReference type="SUPFAM" id="SSF82754">
    <property type="entry name" value="C-terminal, gelsolin-like domain of Sec23/24"/>
    <property type="match status" value="1"/>
</dbReference>
<dbReference type="AlphaFoldDB" id="A0A1D1VVJ0"/>
<comment type="subcellular location">
    <subcellularLocation>
        <location evidence="1">Cytoplasmic vesicle</location>
        <location evidence="1">COPII-coated vesicle membrane</location>
        <topology evidence="1">Peripheral membrane protein</topology>
        <orientation evidence="1">Cytoplasmic side</orientation>
    </subcellularLocation>
    <subcellularLocation>
        <location evidence="1">Endoplasmic reticulum membrane</location>
        <topology evidence="1">Peripheral membrane protein</topology>
        <orientation evidence="1">Cytoplasmic side</orientation>
    </subcellularLocation>
</comment>
<evidence type="ECO:0000313" key="3">
    <source>
        <dbReference type="EMBL" id="GAV05487.1"/>
    </source>
</evidence>
<dbReference type="SUPFAM" id="SSF81811">
    <property type="entry name" value="Helical domain of Sec23/24"/>
    <property type="match status" value="1"/>
</dbReference>
<comment type="function">
    <text evidence="1">Component of the coat protein complex II (COPII) which promotes the formation of transport vesicles from the endoplasmic reticulum (ER). The coat has two main functions, the physical deformation of the endoplasmic reticulum membrane into vesicles and the selection of cargo molecules.</text>
</comment>
<dbReference type="EMBL" id="BDGG01000012">
    <property type="protein sequence ID" value="GAV05487.1"/>
    <property type="molecule type" value="Genomic_DNA"/>
</dbReference>
<dbReference type="GO" id="GO:0090110">
    <property type="term" value="P:COPII-coated vesicle cargo loading"/>
    <property type="evidence" value="ECO:0007669"/>
    <property type="project" value="TreeGrafter"/>
</dbReference>
<dbReference type="Gene3D" id="3.40.20.10">
    <property type="entry name" value="Severin"/>
    <property type="match status" value="1"/>
</dbReference>
<dbReference type="CDD" id="cd11287">
    <property type="entry name" value="Sec23_C"/>
    <property type="match status" value="1"/>
</dbReference>
<keyword evidence="4" id="KW-1185">Reference proteome</keyword>
<keyword evidence="1" id="KW-0813">Transport</keyword>
<organism evidence="3 4">
    <name type="scientific">Ramazzottius varieornatus</name>
    <name type="common">Water bear</name>
    <name type="synonym">Tardigrade</name>
    <dbReference type="NCBI Taxonomy" id="947166"/>
    <lineage>
        <taxon>Eukaryota</taxon>
        <taxon>Metazoa</taxon>
        <taxon>Ecdysozoa</taxon>
        <taxon>Tardigrada</taxon>
        <taxon>Eutardigrada</taxon>
        <taxon>Parachela</taxon>
        <taxon>Hypsibioidea</taxon>
        <taxon>Ramazzottiidae</taxon>
        <taxon>Ramazzottius</taxon>
    </lineage>
</organism>